<reference evidence="1 2" key="1">
    <citation type="journal article" date="2019" name="Int. J. Syst. Evol. Microbiol.">
        <title>The Global Catalogue of Microorganisms (GCM) 10K type strain sequencing project: providing services to taxonomists for standard genome sequencing and annotation.</title>
        <authorList>
            <consortium name="The Broad Institute Genomics Platform"/>
            <consortium name="The Broad Institute Genome Sequencing Center for Infectious Disease"/>
            <person name="Wu L."/>
            <person name="Ma J."/>
        </authorList>
    </citation>
    <scope>NUCLEOTIDE SEQUENCE [LARGE SCALE GENOMIC DNA]</scope>
    <source>
        <strain evidence="1 2">JCM 15478</strain>
    </source>
</reference>
<dbReference type="Proteomes" id="UP001500016">
    <property type="component" value="Unassembled WGS sequence"/>
</dbReference>
<sequence length="166" mass="17968">MTSQTARSGFQQRQFGTLTVIGWTGEHPEDQRDMPFLLVYSLGDGPDGPEAGEEALRAMLEQVGLPLGTELVDGTAAGPQIPVTLMVEGGQAVVNMPHFTAQYPATPEWLTAVGERGVVYFMFATRPWPEGTPGAPVEEDALREFVNEEMMAGAAHCLLPVRALRK</sequence>
<protein>
    <submittedName>
        <fullName evidence="1">DUF5949 family protein</fullName>
    </submittedName>
</protein>
<comment type="caution">
    <text evidence="1">The sequence shown here is derived from an EMBL/GenBank/DDBJ whole genome shotgun (WGS) entry which is preliminary data.</text>
</comment>
<dbReference type="EMBL" id="BAAAPE010000007">
    <property type="protein sequence ID" value="GAA2071529.1"/>
    <property type="molecule type" value="Genomic_DNA"/>
</dbReference>
<evidence type="ECO:0000313" key="2">
    <source>
        <dbReference type="Proteomes" id="UP001500016"/>
    </source>
</evidence>
<accession>A0ABN2VT05</accession>
<evidence type="ECO:0000313" key="1">
    <source>
        <dbReference type="EMBL" id="GAA2071529.1"/>
    </source>
</evidence>
<gene>
    <name evidence="1" type="ORF">GCM10009801_23250</name>
</gene>
<dbReference type="InterPro" id="IPR045993">
    <property type="entry name" value="DUF5949"/>
</dbReference>
<organism evidence="1 2">
    <name type="scientific">Streptomyces albiaxialis</name>
    <dbReference type="NCBI Taxonomy" id="329523"/>
    <lineage>
        <taxon>Bacteria</taxon>
        <taxon>Bacillati</taxon>
        <taxon>Actinomycetota</taxon>
        <taxon>Actinomycetes</taxon>
        <taxon>Kitasatosporales</taxon>
        <taxon>Streptomycetaceae</taxon>
        <taxon>Streptomyces</taxon>
    </lineage>
</organism>
<proteinExistence type="predicted"/>
<name>A0ABN2VT05_9ACTN</name>
<dbReference type="Pfam" id="PF19374">
    <property type="entry name" value="DUF5949"/>
    <property type="match status" value="1"/>
</dbReference>
<dbReference type="RefSeq" id="WP_344526876.1">
    <property type="nucleotide sequence ID" value="NZ_BAAAPE010000007.1"/>
</dbReference>
<keyword evidence="2" id="KW-1185">Reference proteome</keyword>